<name>A0A814FQP9_ADIRI</name>
<accession>A0A814FQP9</accession>
<feature type="compositionally biased region" description="Polar residues" evidence="1">
    <location>
        <begin position="355"/>
        <end position="364"/>
    </location>
</feature>
<reference evidence="3" key="1">
    <citation type="submission" date="2021-02" db="EMBL/GenBank/DDBJ databases">
        <authorList>
            <person name="Nowell W R."/>
        </authorList>
    </citation>
    <scope>NUCLEOTIDE SEQUENCE</scope>
</reference>
<comment type="caution">
    <text evidence="3">The sequence shown here is derived from an EMBL/GenBank/DDBJ whole genome shotgun (WGS) entry which is preliminary data.</text>
</comment>
<dbReference type="Gene3D" id="2.60.120.330">
    <property type="entry name" value="B-lactam Antibiotic, Isopenicillin N Synthase, Chain"/>
    <property type="match status" value="1"/>
</dbReference>
<dbReference type="PANTHER" id="PTHR47990">
    <property type="entry name" value="2-OXOGLUTARATE (2OG) AND FE(II)-DEPENDENT OXYGENASE SUPERFAMILY PROTEIN-RELATED"/>
    <property type="match status" value="1"/>
</dbReference>
<dbReference type="SUPFAM" id="SSF51197">
    <property type="entry name" value="Clavaminate synthase-like"/>
    <property type="match status" value="1"/>
</dbReference>
<proteinExistence type="predicted"/>
<evidence type="ECO:0000256" key="1">
    <source>
        <dbReference type="SAM" id="MobiDB-lite"/>
    </source>
</evidence>
<dbReference type="AlphaFoldDB" id="A0A814FQP9"/>
<feature type="domain" description="Isopenicillin N synthase-like Fe(2+) 2OG dioxygenase" evidence="2">
    <location>
        <begin position="180"/>
        <end position="264"/>
    </location>
</feature>
<evidence type="ECO:0000313" key="3">
    <source>
        <dbReference type="EMBL" id="CAF0984547.1"/>
    </source>
</evidence>
<gene>
    <name evidence="3" type="ORF">EDS130_LOCUS14052</name>
</gene>
<organism evidence="3 4">
    <name type="scientific">Adineta ricciae</name>
    <name type="common">Rotifer</name>
    <dbReference type="NCBI Taxonomy" id="249248"/>
    <lineage>
        <taxon>Eukaryota</taxon>
        <taxon>Metazoa</taxon>
        <taxon>Spiralia</taxon>
        <taxon>Gnathifera</taxon>
        <taxon>Rotifera</taxon>
        <taxon>Eurotatoria</taxon>
        <taxon>Bdelloidea</taxon>
        <taxon>Adinetida</taxon>
        <taxon>Adinetidae</taxon>
        <taxon>Adineta</taxon>
    </lineage>
</organism>
<dbReference type="InterPro" id="IPR027443">
    <property type="entry name" value="IPNS-like_sf"/>
</dbReference>
<feature type="region of interest" description="Disordered" evidence="1">
    <location>
        <begin position="332"/>
        <end position="364"/>
    </location>
</feature>
<sequence>MAHSSLNDRTVVDFTKLLLGDLEEVKRLQNEFESNGWCFMRLPDGNGQLTKKLHETQMNLETFFSQERSEKSKYCSSNGFGYSRVDHKESIRVLMDQYGFQKYDPPLTDNVDRTLHYLTLLLDNLTSVIRSIISKMPIMAQSSTKTAVSMSHLRMLDIAHYFNERTGAAEPPEVGVNTDEVNCVPHFDPGLFSLSILSTCDGLQLKDRASHQWIDGPVNVEHNQHSIGVVWLGEAASILTENHFKAGIHRVVYPRTPHQSRIAIWLEVCTESQIELSLKQENEEDSLIPGGTIIQMDNQPGSLPVRARVGGERVRPFLRRMERERGLSLSKSASTKVLRLRHKRKRQLEEERKNSPNNNTEEIV</sequence>
<dbReference type="InterPro" id="IPR044861">
    <property type="entry name" value="IPNS-like_FE2OG_OXY"/>
</dbReference>
<dbReference type="EMBL" id="CAJNOJ010000057">
    <property type="protein sequence ID" value="CAF0984547.1"/>
    <property type="molecule type" value="Genomic_DNA"/>
</dbReference>
<evidence type="ECO:0000259" key="2">
    <source>
        <dbReference type="Pfam" id="PF03171"/>
    </source>
</evidence>
<dbReference type="Pfam" id="PF03171">
    <property type="entry name" value="2OG-FeII_Oxy"/>
    <property type="match status" value="1"/>
</dbReference>
<dbReference type="OrthoDB" id="288590at2759"/>
<protein>
    <recommendedName>
        <fullName evidence="2">Isopenicillin N synthase-like Fe(2+) 2OG dioxygenase domain-containing protein</fullName>
    </recommendedName>
</protein>
<dbReference type="InterPro" id="IPR050231">
    <property type="entry name" value="Iron_ascorbate_oxido_reductase"/>
</dbReference>
<dbReference type="Proteomes" id="UP000663852">
    <property type="component" value="Unassembled WGS sequence"/>
</dbReference>
<evidence type="ECO:0000313" key="4">
    <source>
        <dbReference type="Proteomes" id="UP000663852"/>
    </source>
</evidence>